<dbReference type="PANTHER" id="PTHR42792">
    <property type="entry name" value="FLAGELLIN"/>
    <property type="match status" value="1"/>
</dbReference>
<dbReference type="SUPFAM" id="SSF64518">
    <property type="entry name" value="Phase 1 flagellin"/>
    <property type="match status" value="1"/>
</dbReference>
<proteinExistence type="inferred from homology"/>
<name>A0ABN5NKW7_9PROT</name>
<accession>A0ABN5NKW7</accession>
<comment type="subcellular location">
    <subcellularLocation>
        <location evidence="1">Bacterial flagellum</location>
    </subcellularLocation>
    <subcellularLocation>
        <location evidence="2">Secreted</location>
    </subcellularLocation>
</comment>
<evidence type="ECO:0000313" key="6">
    <source>
        <dbReference type="EMBL" id="AXO15830.1"/>
    </source>
</evidence>
<comment type="similarity">
    <text evidence="3">Belongs to the bacterial flagellin family.</text>
</comment>
<evidence type="ECO:0000313" key="7">
    <source>
        <dbReference type="Proteomes" id="UP000256971"/>
    </source>
</evidence>
<sequence length="412" mass="44176">MVTRVATYTNHTLLSDLALRNAARVTDLQNQASSGYKSRNYAGIADSTQRLLNLETEYSRTEQYLRNTTQGKLRLQSMETAVDSMLTIATEMKSLLIQASSAQQADDVNIRNEADQALQQIANLLNTNLDGRFLFAGGRSEEPAVDIEKIGAPDNYISKLNTSVTTGATLASLGVTGGAGGVLQIVSTDVDGNSTTSTVAYNSATDDIGDIMDAINNVTANRAIASLRGLGGEGPPLLNIENVGNGSITITETGTGDFLSKLGMEKMGNPRPDADYYMGDHQIMDLRVDDKYDVSYGILGDNPAFQKLVQGLGIAASTENQDALTVALGFINDAINELPNVQGQIGLDIANVERFEERHQDFKVFAAQAITDIETVDVPLTLAEVSQYTTALQASFISISRAADLSLANYLR</sequence>
<dbReference type="Pfam" id="PF00669">
    <property type="entry name" value="Flagellin_N"/>
    <property type="match status" value="1"/>
</dbReference>
<evidence type="ECO:0000259" key="5">
    <source>
        <dbReference type="Pfam" id="PF00669"/>
    </source>
</evidence>
<protein>
    <recommendedName>
        <fullName evidence="5">Flagellin N-terminal domain-containing protein</fullName>
    </recommendedName>
</protein>
<dbReference type="RefSeq" id="WP_064788600.1">
    <property type="nucleotide sequence ID" value="NZ_CP031555.1"/>
</dbReference>
<dbReference type="PANTHER" id="PTHR42792:SF1">
    <property type="entry name" value="FLAGELLAR HOOK-ASSOCIATED PROTEIN 3"/>
    <property type="match status" value="1"/>
</dbReference>
<dbReference type="Proteomes" id="UP000256971">
    <property type="component" value="Chromosome"/>
</dbReference>
<keyword evidence="7" id="KW-1185">Reference proteome</keyword>
<gene>
    <name evidence="6" type="ORF">DY252_17595</name>
</gene>
<feature type="domain" description="Flagellin N-terminal" evidence="5">
    <location>
        <begin position="14"/>
        <end position="137"/>
    </location>
</feature>
<dbReference type="EMBL" id="CP031555">
    <property type="protein sequence ID" value="AXO15830.1"/>
    <property type="molecule type" value="Genomic_DNA"/>
</dbReference>
<organism evidence="6 7">
    <name type="scientific">Thalassospira indica</name>
    <dbReference type="NCBI Taxonomy" id="1891279"/>
    <lineage>
        <taxon>Bacteria</taxon>
        <taxon>Pseudomonadati</taxon>
        <taxon>Pseudomonadota</taxon>
        <taxon>Alphaproteobacteria</taxon>
        <taxon>Rhodospirillales</taxon>
        <taxon>Thalassospiraceae</taxon>
        <taxon>Thalassospira</taxon>
    </lineage>
</organism>
<evidence type="ECO:0000256" key="4">
    <source>
        <dbReference type="ARBA" id="ARBA00023143"/>
    </source>
</evidence>
<dbReference type="Gene3D" id="1.20.1330.10">
    <property type="entry name" value="f41 fragment of flagellin, N-terminal domain"/>
    <property type="match status" value="2"/>
</dbReference>
<evidence type="ECO:0000256" key="3">
    <source>
        <dbReference type="ARBA" id="ARBA00005709"/>
    </source>
</evidence>
<evidence type="ECO:0000256" key="2">
    <source>
        <dbReference type="ARBA" id="ARBA00004613"/>
    </source>
</evidence>
<evidence type="ECO:0000256" key="1">
    <source>
        <dbReference type="ARBA" id="ARBA00004365"/>
    </source>
</evidence>
<keyword evidence="4" id="KW-0975">Bacterial flagellum</keyword>
<reference evidence="6 7" key="1">
    <citation type="submission" date="2018-08" db="EMBL/GenBank/DDBJ databases">
        <title>Complete genome sequence of type strain Thalassospira indica MCCC 1A01103T, isolated from isolated from deep seawater of the Indian Ocean.</title>
        <authorList>
            <person name="Liu Y."/>
        </authorList>
    </citation>
    <scope>NUCLEOTIDE SEQUENCE [LARGE SCALE GENOMIC DNA]</scope>
    <source>
        <strain evidence="6 7">PB8BT</strain>
    </source>
</reference>
<dbReference type="InterPro" id="IPR001029">
    <property type="entry name" value="Flagellin_N"/>
</dbReference>
<dbReference type="InterPro" id="IPR001492">
    <property type="entry name" value="Flagellin"/>
</dbReference>